<comment type="caution">
    <text evidence="1">The sequence shown here is derived from an EMBL/GenBank/DDBJ whole genome shotgun (WGS) entry which is preliminary data.</text>
</comment>
<organism evidence="1 2">
    <name type="scientific">Hapsidospora chrysogenum (strain ATCC 11550 / CBS 779.69 / DSM 880 / IAM 14645 / JCM 23072 / IMI 49137)</name>
    <name type="common">Acremonium chrysogenum</name>
    <dbReference type="NCBI Taxonomy" id="857340"/>
    <lineage>
        <taxon>Eukaryota</taxon>
        <taxon>Fungi</taxon>
        <taxon>Dikarya</taxon>
        <taxon>Ascomycota</taxon>
        <taxon>Pezizomycotina</taxon>
        <taxon>Sordariomycetes</taxon>
        <taxon>Hypocreomycetidae</taxon>
        <taxon>Hypocreales</taxon>
        <taxon>Bionectriaceae</taxon>
        <taxon>Hapsidospora</taxon>
    </lineage>
</organism>
<gene>
    <name evidence="1" type="ORF">ACRE_053380</name>
</gene>
<dbReference type="HOGENOM" id="CLU_2941172_0_0_1"/>
<sequence length="60" mass="7072">MWALELSCAKLESIATSSNIEQLVPQDAIYRKLDYNAWLFQEQSTLLPNHYEILVALRWF</sequence>
<evidence type="ECO:0000313" key="2">
    <source>
        <dbReference type="Proteomes" id="UP000029964"/>
    </source>
</evidence>
<reference evidence="2" key="1">
    <citation type="journal article" date="2014" name="Genome Announc.">
        <title>Genome sequence and annotation of Acremonium chrysogenum, producer of the beta-lactam antibiotic cephalosporin C.</title>
        <authorList>
            <person name="Terfehr D."/>
            <person name="Dahlmann T.A."/>
            <person name="Specht T."/>
            <person name="Zadra I."/>
            <person name="Kuernsteiner H."/>
            <person name="Kueck U."/>
        </authorList>
    </citation>
    <scope>NUCLEOTIDE SEQUENCE [LARGE SCALE GENOMIC DNA]</scope>
    <source>
        <strain evidence="2">ATCC 11550 / CBS 779.69 / DSM 880 / IAM 14645 / JCM 23072 / IMI 49137</strain>
    </source>
</reference>
<dbReference type="EMBL" id="JPKY01000059">
    <property type="protein sequence ID" value="KFH43880.1"/>
    <property type="molecule type" value="Genomic_DNA"/>
</dbReference>
<dbReference type="AlphaFoldDB" id="A0A086T3E8"/>
<name>A0A086T3E8_HAPC1</name>
<accession>A0A086T3E8</accession>
<evidence type="ECO:0000313" key="1">
    <source>
        <dbReference type="EMBL" id="KFH43880.1"/>
    </source>
</evidence>
<protein>
    <submittedName>
        <fullName evidence="1">Uncharacterized protein</fullName>
    </submittedName>
</protein>
<proteinExistence type="predicted"/>
<dbReference type="Proteomes" id="UP000029964">
    <property type="component" value="Unassembled WGS sequence"/>
</dbReference>
<keyword evidence="2" id="KW-1185">Reference proteome</keyword>